<accession>V9F187</accession>
<dbReference type="SMART" id="SM00915">
    <property type="entry name" value="Jacalin"/>
    <property type="match status" value="1"/>
</dbReference>
<feature type="chain" id="PRO_5004774815" description="Jacalin-type lectin domain-containing protein" evidence="2">
    <location>
        <begin position="21"/>
        <end position="271"/>
    </location>
</feature>
<keyword evidence="5" id="KW-1185">Reference proteome</keyword>
<comment type="caution">
    <text evidence="4">The sequence shown here is derived from an EMBL/GenBank/DDBJ whole genome shotgun (WGS) entry which is preliminary data.</text>
</comment>
<dbReference type="SUPFAM" id="SSF51101">
    <property type="entry name" value="Mannose-binding lectins"/>
    <property type="match status" value="1"/>
</dbReference>
<feature type="domain" description="Jacalin-type lectin" evidence="3">
    <location>
        <begin position="122"/>
        <end position="266"/>
    </location>
</feature>
<sequence>MHVLHLVLAIVVALLSFNHGVTIAAKTALRSDSNDYTTLRVDIASDEAELEERRGGRGGGGGGGGGGGRGGGGGGGGGGRGGGGRGGGGRGGGWVTRGRVYRGYGRRKEDEGDEVITLPPGTYVGPEFGGPHGEDFTDAALVKSGQKVLSINLRASERVDAVILTIVSPSGEESTLYHGGDGGELKKPLALAEGEYITVMEAHAGKQKGHTRVKYIKFTTNKGNFIEGGTRTDKIGTDTAKEGYQLGGFDGREGDEVDLISAIWTSIQPVA</sequence>
<dbReference type="AlphaFoldDB" id="V9F187"/>
<proteinExistence type="predicted"/>
<evidence type="ECO:0000256" key="1">
    <source>
        <dbReference type="SAM" id="MobiDB-lite"/>
    </source>
</evidence>
<evidence type="ECO:0000256" key="2">
    <source>
        <dbReference type="SAM" id="SignalP"/>
    </source>
</evidence>
<reference evidence="4 5" key="1">
    <citation type="submission" date="2013-11" db="EMBL/GenBank/DDBJ databases">
        <title>The Genome Sequence of Phytophthora parasitica P1569.</title>
        <authorList>
            <consortium name="The Broad Institute Genomics Platform"/>
            <person name="Russ C."/>
            <person name="Tyler B."/>
            <person name="Panabieres F."/>
            <person name="Shan W."/>
            <person name="Tripathy S."/>
            <person name="Grunwald N."/>
            <person name="Machado M."/>
            <person name="Johnson C.S."/>
            <person name="Arredondo F."/>
            <person name="Hong C."/>
            <person name="Coffey M."/>
            <person name="Young S.K."/>
            <person name="Zeng Q."/>
            <person name="Gargeya S."/>
            <person name="Fitzgerald M."/>
            <person name="Abouelleil A."/>
            <person name="Alvarado L."/>
            <person name="Chapman S.B."/>
            <person name="Gainer-Dewar J."/>
            <person name="Goldberg J."/>
            <person name="Griggs A."/>
            <person name="Gujja S."/>
            <person name="Hansen M."/>
            <person name="Howarth C."/>
            <person name="Imamovic A."/>
            <person name="Ireland A."/>
            <person name="Larimer J."/>
            <person name="McCowan C."/>
            <person name="Murphy C."/>
            <person name="Pearson M."/>
            <person name="Poon T.W."/>
            <person name="Priest M."/>
            <person name="Roberts A."/>
            <person name="Saif S."/>
            <person name="Shea T."/>
            <person name="Sykes S."/>
            <person name="Wortman J."/>
            <person name="Nusbaum C."/>
            <person name="Birren B."/>
        </authorList>
    </citation>
    <scope>NUCLEOTIDE SEQUENCE [LARGE SCALE GENOMIC DNA]</scope>
    <source>
        <strain evidence="4 5">P1569</strain>
    </source>
</reference>
<dbReference type="Pfam" id="PF01419">
    <property type="entry name" value="Jacalin"/>
    <property type="match status" value="1"/>
</dbReference>
<organism evidence="4 5">
    <name type="scientific">Phytophthora nicotianae P1569</name>
    <dbReference type="NCBI Taxonomy" id="1317065"/>
    <lineage>
        <taxon>Eukaryota</taxon>
        <taxon>Sar</taxon>
        <taxon>Stramenopiles</taxon>
        <taxon>Oomycota</taxon>
        <taxon>Peronosporomycetes</taxon>
        <taxon>Peronosporales</taxon>
        <taxon>Peronosporaceae</taxon>
        <taxon>Phytophthora</taxon>
    </lineage>
</organism>
<dbReference type="eggNOG" id="ENOG502RFNN">
    <property type="taxonomic scope" value="Eukaryota"/>
</dbReference>
<gene>
    <name evidence="4" type="ORF">F443_10475</name>
</gene>
<feature type="signal peptide" evidence="2">
    <location>
        <begin position="1"/>
        <end position="20"/>
    </location>
</feature>
<evidence type="ECO:0000313" key="4">
    <source>
        <dbReference type="EMBL" id="ETI44841.1"/>
    </source>
</evidence>
<keyword evidence="2" id="KW-0732">Signal</keyword>
<dbReference type="OrthoDB" id="107403at2759"/>
<name>V9F187_PHYNI</name>
<feature type="region of interest" description="Disordered" evidence="1">
    <location>
        <begin position="106"/>
        <end position="131"/>
    </location>
</feature>
<protein>
    <recommendedName>
        <fullName evidence="3">Jacalin-type lectin domain-containing protein</fullName>
    </recommendedName>
</protein>
<dbReference type="HOGENOM" id="CLU_1191935_0_0_1"/>
<dbReference type="InterPro" id="IPR001229">
    <property type="entry name" value="Jacalin-like_lectin_dom"/>
</dbReference>
<dbReference type="Proteomes" id="UP000018721">
    <property type="component" value="Unassembled WGS sequence"/>
</dbReference>
<dbReference type="InterPro" id="IPR036404">
    <property type="entry name" value="Jacalin-like_lectin_dom_sf"/>
</dbReference>
<evidence type="ECO:0000259" key="3">
    <source>
        <dbReference type="PROSITE" id="PS51752"/>
    </source>
</evidence>
<dbReference type="Gene3D" id="2.100.10.30">
    <property type="entry name" value="Jacalin-like lectin domain"/>
    <property type="match status" value="1"/>
</dbReference>
<dbReference type="PROSITE" id="PS51752">
    <property type="entry name" value="JACALIN_LECTIN"/>
    <property type="match status" value="1"/>
</dbReference>
<feature type="compositionally biased region" description="Gly residues" evidence="1">
    <location>
        <begin position="57"/>
        <end position="94"/>
    </location>
</feature>
<feature type="region of interest" description="Disordered" evidence="1">
    <location>
        <begin position="47"/>
        <end position="94"/>
    </location>
</feature>
<dbReference type="EMBL" id="ANIZ01001771">
    <property type="protein sequence ID" value="ETI44841.1"/>
    <property type="molecule type" value="Genomic_DNA"/>
</dbReference>
<evidence type="ECO:0000313" key="5">
    <source>
        <dbReference type="Proteomes" id="UP000018721"/>
    </source>
</evidence>